<gene>
    <name evidence="3" type="ORF">ACFQ4O_04510</name>
</gene>
<dbReference type="Gene3D" id="3.30.1360.120">
    <property type="entry name" value="Probable tRNA modification gtpase trme, domain 1"/>
    <property type="match status" value="1"/>
</dbReference>
<reference evidence="4" key="1">
    <citation type="journal article" date="2019" name="Int. J. Syst. Evol. Microbiol.">
        <title>The Global Catalogue of Microorganisms (GCM) 10K type strain sequencing project: providing services to taxonomists for standard genome sequencing and annotation.</title>
        <authorList>
            <consortium name="The Broad Institute Genomics Platform"/>
            <consortium name="The Broad Institute Genome Sequencing Center for Infectious Disease"/>
            <person name="Wu L."/>
            <person name="Ma J."/>
        </authorList>
    </citation>
    <scope>NUCLEOTIDE SEQUENCE [LARGE SCALE GENOMIC DNA]</scope>
    <source>
        <strain evidence="4">CCUG 61696</strain>
    </source>
</reference>
<evidence type="ECO:0000259" key="1">
    <source>
        <dbReference type="Pfam" id="PF01571"/>
    </source>
</evidence>
<dbReference type="PIRSF" id="PIRSF006487">
    <property type="entry name" value="GcvT"/>
    <property type="match status" value="1"/>
</dbReference>
<organism evidence="3 4">
    <name type="scientific">Methylopila musalis</name>
    <dbReference type="NCBI Taxonomy" id="1134781"/>
    <lineage>
        <taxon>Bacteria</taxon>
        <taxon>Pseudomonadati</taxon>
        <taxon>Pseudomonadota</taxon>
        <taxon>Alphaproteobacteria</taxon>
        <taxon>Hyphomicrobiales</taxon>
        <taxon>Methylopilaceae</taxon>
        <taxon>Methylopila</taxon>
    </lineage>
</organism>
<dbReference type="InterPro" id="IPR027266">
    <property type="entry name" value="TrmE/GcvT-like"/>
</dbReference>
<dbReference type="InterPro" id="IPR028896">
    <property type="entry name" value="GcvT/YgfZ/DmdA"/>
</dbReference>
<dbReference type="Pfam" id="PF01571">
    <property type="entry name" value="GCV_T"/>
    <property type="match status" value="1"/>
</dbReference>
<dbReference type="PANTHER" id="PTHR43757">
    <property type="entry name" value="AMINOMETHYLTRANSFERASE"/>
    <property type="match status" value="1"/>
</dbReference>
<evidence type="ECO:0000259" key="2">
    <source>
        <dbReference type="Pfam" id="PF08669"/>
    </source>
</evidence>
<comment type="caution">
    <text evidence="3">The sequence shown here is derived from an EMBL/GenBank/DDBJ whole genome shotgun (WGS) entry which is preliminary data.</text>
</comment>
<evidence type="ECO:0000313" key="3">
    <source>
        <dbReference type="EMBL" id="MFD1331253.1"/>
    </source>
</evidence>
<dbReference type="SUPFAM" id="SSF103025">
    <property type="entry name" value="Folate-binding domain"/>
    <property type="match status" value="1"/>
</dbReference>
<dbReference type="SUPFAM" id="SSF101790">
    <property type="entry name" value="Aminomethyltransferase beta-barrel domain"/>
    <property type="match status" value="1"/>
</dbReference>
<sequence>MATTADDFPRKNALFSRHRALGSALDSDWNGMPIPQNYDSDPYEETTIVRSKAGLFDVSGLRMINVSGPEVVKVLNHMLTSDVDRLKPGQSAISNIVDENGALIDDVLVYRDGPTDFRLSHGGGSLEDVIGGFFEGADATWAKDDDVHILSLQGPLALDVLAPHTPFDLPKLKYFEHAPAELFGKSVSLARGGYSAERGYEVFCSAADAPALWDAILEAGKPFGVVPASWSCLDIVRVEGALLFFPFDMPQGDTTPWEVGADWTIDLSKADFNGKAALAEKKGKERVAQVGIEIDAHEAIEPGAKIVKDGKEVGSVNSTTYSRHLMKSIALAHVEPSLKAVGTFFEVVSPAGTFTAHVVRTPFYDPHRLRTHPLDERAS</sequence>
<accession>A0ABW3Z507</accession>
<name>A0ABW3Z507_9HYPH</name>
<feature type="domain" description="Aminomethyltransferase C-terminal" evidence="2">
    <location>
        <begin position="289"/>
        <end position="365"/>
    </location>
</feature>
<dbReference type="InterPro" id="IPR029043">
    <property type="entry name" value="GcvT/YgfZ_C"/>
</dbReference>
<evidence type="ECO:0000313" key="4">
    <source>
        <dbReference type="Proteomes" id="UP001597171"/>
    </source>
</evidence>
<protein>
    <submittedName>
        <fullName evidence="3">Aminomethyltransferase family protein</fullName>
    </submittedName>
</protein>
<dbReference type="Pfam" id="PF08669">
    <property type="entry name" value="GCV_T_C"/>
    <property type="match status" value="1"/>
</dbReference>
<feature type="domain" description="GCVT N-terminal" evidence="1">
    <location>
        <begin position="16"/>
        <end position="269"/>
    </location>
</feature>
<dbReference type="InterPro" id="IPR013977">
    <property type="entry name" value="GcvT_C"/>
</dbReference>
<dbReference type="EMBL" id="JBHTMX010000019">
    <property type="protein sequence ID" value="MFD1331253.1"/>
    <property type="molecule type" value="Genomic_DNA"/>
</dbReference>
<keyword evidence="4" id="KW-1185">Reference proteome</keyword>
<dbReference type="PANTHER" id="PTHR43757:SF2">
    <property type="entry name" value="AMINOMETHYLTRANSFERASE, MITOCHONDRIAL"/>
    <property type="match status" value="1"/>
</dbReference>
<proteinExistence type="predicted"/>
<dbReference type="RefSeq" id="WP_378774457.1">
    <property type="nucleotide sequence ID" value="NZ_JBHTMX010000019.1"/>
</dbReference>
<dbReference type="InterPro" id="IPR006222">
    <property type="entry name" value="GCVT_N"/>
</dbReference>
<dbReference type="Proteomes" id="UP001597171">
    <property type="component" value="Unassembled WGS sequence"/>
</dbReference>